<comment type="caution">
    <text evidence="1">The sequence shown here is derived from an EMBL/GenBank/DDBJ whole genome shotgun (WGS) entry which is preliminary data.</text>
</comment>
<sequence>MSTLQVTGTAIAKKDIYGHLRKDLKARKGEPLKIISEEHKPVYIVENKSGQRFSVRAGMIMLNQ</sequence>
<reference evidence="1 2" key="1">
    <citation type="submission" date="2018-04" db="EMBL/GenBank/DDBJ databases">
        <title>Genomic Encyclopedia of Archaeal and Bacterial Type Strains, Phase II (KMG-II): from individual species to whole genera.</title>
        <authorList>
            <person name="Goeker M."/>
        </authorList>
    </citation>
    <scope>NUCLEOTIDE SEQUENCE [LARGE SCALE GENOMIC DNA]</scope>
    <source>
        <strain evidence="1 2">DSM 22902</strain>
    </source>
</reference>
<protein>
    <submittedName>
        <fullName evidence="1">Uncharacterized protein</fullName>
    </submittedName>
</protein>
<dbReference type="GeneID" id="84581382"/>
<dbReference type="AlphaFoldDB" id="A0A2T5XSD7"/>
<gene>
    <name evidence="1" type="ORF">C8P65_11610</name>
</gene>
<name>A0A2T5XSD7_9FLAO</name>
<proteinExistence type="predicted"/>
<organism evidence="1 2">
    <name type="scientific">Capnocytophaga leadbetteri</name>
    <dbReference type="NCBI Taxonomy" id="327575"/>
    <lineage>
        <taxon>Bacteria</taxon>
        <taxon>Pseudomonadati</taxon>
        <taxon>Bacteroidota</taxon>
        <taxon>Flavobacteriia</taxon>
        <taxon>Flavobacteriales</taxon>
        <taxon>Flavobacteriaceae</taxon>
        <taxon>Capnocytophaga</taxon>
    </lineage>
</organism>
<evidence type="ECO:0000313" key="2">
    <source>
        <dbReference type="Proteomes" id="UP000243985"/>
    </source>
</evidence>
<accession>A0A2T5XSD7</accession>
<dbReference type="RefSeq" id="WP_107782703.1">
    <property type="nucleotide sequence ID" value="NZ_QBKG01000016.1"/>
</dbReference>
<evidence type="ECO:0000313" key="1">
    <source>
        <dbReference type="EMBL" id="PTX03056.1"/>
    </source>
</evidence>
<dbReference type="Proteomes" id="UP000243985">
    <property type="component" value="Unassembled WGS sequence"/>
</dbReference>
<dbReference type="EMBL" id="QBKG01000016">
    <property type="protein sequence ID" value="PTX03056.1"/>
    <property type="molecule type" value="Genomic_DNA"/>
</dbReference>